<name>A0A6J4U825_9BACT</name>
<proteinExistence type="predicted"/>
<evidence type="ECO:0000256" key="1">
    <source>
        <dbReference type="SAM" id="MobiDB-lite"/>
    </source>
</evidence>
<dbReference type="EMBL" id="CADCWE010000117">
    <property type="protein sequence ID" value="CAA9540670.1"/>
    <property type="molecule type" value="Genomic_DNA"/>
</dbReference>
<feature type="region of interest" description="Disordered" evidence="1">
    <location>
        <begin position="1"/>
        <end position="29"/>
    </location>
</feature>
<dbReference type="AlphaFoldDB" id="A0A6J4U825"/>
<protein>
    <submittedName>
        <fullName evidence="2">Uncharacterized protein</fullName>
    </submittedName>
</protein>
<feature type="non-terminal residue" evidence="2">
    <location>
        <position position="1"/>
    </location>
</feature>
<sequence>GSSPARRTRDQRGPARVVGDGRVQRTNHAPNAACADGVRLARPIIPRAWLSHPVPLVSIWDDGL</sequence>
<reference evidence="2" key="1">
    <citation type="submission" date="2020-02" db="EMBL/GenBank/DDBJ databases">
        <authorList>
            <person name="Meier V. D."/>
        </authorList>
    </citation>
    <scope>NUCLEOTIDE SEQUENCE</scope>
    <source>
        <strain evidence="2">AVDCRST_MAG73</strain>
    </source>
</reference>
<gene>
    <name evidence="2" type="ORF">AVDCRST_MAG73-1902</name>
</gene>
<evidence type="ECO:0000313" key="2">
    <source>
        <dbReference type="EMBL" id="CAA9540670.1"/>
    </source>
</evidence>
<feature type="non-terminal residue" evidence="2">
    <location>
        <position position="64"/>
    </location>
</feature>
<accession>A0A6J4U825</accession>
<organism evidence="2">
    <name type="scientific">uncultured Thermomicrobiales bacterium</name>
    <dbReference type="NCBI Taxonomy" id="1645740"/>
    <lineage>
        <taxon>Bacteria</taxon>
        <taxon>Pseudomonadati</taxon>
        <taxon>Thermomicrobiota</taxon>
        <taxon>Thermomicrobia</taxon>
        <taxon>Thermomicrobiales</taxon>
        <taxon>environmental samples</taxon>
    </lineage>
</organism>